<dbReference type="Gene3D" id="3.10.450.50">
    <property type="match status" value="1"/>
</dbReference>
<accession>A0ABX7N5T0</accession>
<feature type="domain" description="SnoaL-like" evidence="1">
    <location>
        <begin position="46"/>
        <end position="182"/>
    </location>
</feature>
<reference evidence="2 3" key="1">
    <citation type="submission" date="2021-02" db="EMBL/GenBank/DDBJ databases">
        <title>De Novo genome assembly of isolated myxobacteria.</title>
        <authorList>
            <person name="Stevens D.C."/>
        </authorList>
    </citation>
    <scope>NUCLEOTIDE SEQUENCE [LARGE SCALE GENOMIC DNA]</scope>
    <source>
        <strain evidence="2 3">SCHIC003</strain>
    </source>
</reference>
<dbReference type="PROSITE" id="PS51257">
    <property type="entry name" value="PROKAR_LIPOPROTEIN"/>
    <property type="match status" value="1"/>
</dbReference>
<sequence length="197" mass="22042">MRHRTIASATALFLSLIGCVESPQKTLPSGAHLPGPANIEAHPLEHLAVRSLIERFADAMERSDRKALEEMFTEDGVWEVQAPPPSISWTFKGRDAIRERLNGHERMKGTEKVVGKLIRIELREVTVSSTVIHVEGPERATASSTVEEVSRIEDTGEDVKSVGTYSDQLVKQEGQWKFARRTFIPRFEEPLPTRSGN</sequence>
<dbReference type="InterPro" id="IPR032710">
    <property type="entry name" value="NTF2-like_dom_sf"/>
</dbReference>
<evidence type="ECO:0000259" key="1">
    <source>
        <dbReference type="Pfam" id="PF13577"/>
    </source>
</evidence>
<dbReference type="InterPro" id="IPR037401">
    <property type="entry name" value="SnoaL-like"/>
</dbReference>
<organism evidence="2 3">
    <name type="scientific">Myxococcus landrumensis</name>
    <dbReference type="NCBI Taxonomy" id="2813577"/>
    <lineage>
        <taxon>Bacteria</taxon>
        <taxon>Pseudomonadati</taxon>
        <taxon>Myxococcota</taxon>
        <taxon>Myxococcia</taxon>
        <taxon>Myxococcales</taxon>
        <taxon>Cystobacterineae</taxon>
        <taxon>Myxococcaceae</taxon>
        <taxon>Myxococcus</taxon>
    </lineage>
</organism>
<dbReference type="Proteomes" id="UP000663090">
    <property type="component" value="Chromosome"/>
</dbReference>
<proteinExistence type="predicted"/>
<gene>
    <name evidence="2" type="ORF">JY572_36765</name>
</gene>
<keyword evidence="3" id="KW-1185">Reference proteome</keyword>
<name>A0ABX7N5T0_9BACT</name>
<dbReference type="SUPFAM" id="SSF54427">
    <property type="entry name" value="NTF2-like"/>
    <property type="match status" value="1"/>
</dbReference>
<dbReference type="Pfam" id="PF13577">
    <property type="entry name" value="SnoaL_4"/>
    <property type="match status" value="1"/>
</dbReference>
<protein>
    <submittedName>
        <fullName evidence="2">Nuclear transport factor 2 family protein</fullName>
    </submittedName>
</protein>
<evidence type="ECO:0000313" key="2">
    <source>
        <dbReference type="EMBL" id="QSQ13821.1"/>
    </source>
</evidence>
<dbReference type="CDD" id="cd00531">
    <property type="entry name" value="NTF2_like"/>
    <property type="match status" value="1"/>
</dbReference>
<dbReference type="RefSeq" id="WP_206715624.1">
    <property type="nucleotide sequence ID" value="NZ_CP071091.1"/>
</dbReference>
<evidence type="ECO:0000313" key="3">
    <source>
        <dbReference type="Proteomes" id="UP000663090"/>
    </source>
</evidence>
<dbReference type="EMBL" id="CP071091">
    <property type="protein sequence ID" value="QSQ13821.1"/>
    <property type="molecule type" value="Genomic_DNA"/>
</dbReference>